<dbReference type="RefSeq" id="WP_008983513.1">
    <property type="nucleotide sequence ID" value="NZ_AKKU01000006.1"/>
</dbReference>
<evidence type="ECO:0000256" key="4">
    <source>
        <dbReference type="SAM" id="Phobius"/>
    </source>
</evidence>
<sequence length="941" mass="105237">MWLATDSDGLLRFDGAESINWLAAGKDTQHRQNVNKFVLDDNGAMWFASWGQGLTYISAQQQLQLRFRADAANPAALASDRVQTLFMDSKRRLWIGSVAGVNYIDSSNLNEISRFAADEPTHPLYQNRIWWITESSEGIWFATSDGIVLLPADQSAAKRYYLPLSSSLQLERAREVRALQQFSSGLWASSANGIYRYQNTCDCFEQVPMPTAMATPRFNVVHPQGDTLLWVGAAEGLFLLDTQTLTWVAKDNNYNFLPDIDVRTLFVNADDQLWIGSRDQGLFIGTPQHRVFSPLATSLPATKSQAASRLTSALFHDHANKLWLAAQDTLLYQDSQGDWQQFPFRAKANIRKIYQIAEYPAGTLWLATDTGLYQFKNGQLQFDPTPFQLTGLAPSGVTALHVDTRGVLYLGVWQRGLISWQVGADSASLNLTQLAENSGDQIYDLALSPDGVLFAATRYSGLYKLTSTRGWQRVDTGTRELVEGFNCVVPESSSRLWLCSEYGLWFVNLESGQQQHYLTEHGLPSVYITAALFDKQGHLWSLTNHGPARFDQQIQRFISYGTNDGLPDLTLQRNAHSVAADGTLYLGTANGTVVSKFDPDTERLSVPNVKLSKVLIDGANYTIQYSGEVSEINLAADYRELVLGFSVLDYREPEKNTIRYRLLGLSSAWSSASRNRELRYVNLPAGQYQLEVEGQNSQGITSASPLRINIQVAAPWWQSPLLWIIGILLLLLSISSIIYWRELSLKRRNAKLALLVTERTQALETLTQQLKQRAEHDSLTGLLNRSGFGERFNLLRSQACRQTIPLSIVLIDLDHFKRFNDQYGHAAGDLALQHFAALLQQRLRESDLCGRWGGEEFILALSDCDAIGAKKFCEDLLTTLQQQPFTYQDKPLCISATFGIAELATSTESLEQWVKLADQALYRGKDQGRGCAVIASLTYAS</sequence>
<proteinExistence type="predicted"/>
<gene>
    <name evidence="6" type="ORF">AGRI_02865</name>
</gene>
<keyword evidence="4" id="KW-0472">Membrane</keyword>
<comment type="cofactor">
    <cofactor evidence="1">
        <name>Mg(2+)</name>
        <dbReference type="ChEBI" id="CHEBI:18420"/>
    </cofactor>
</comment>
<dbReference type="EC" id="2.7.7.65" evidence="2"/>
<dbReference type="PATRIC" id="fig|1195246.3.peg.561"/>
<evidence type="ECO:0000259" key="5">
    <source>
        <dbReference type="PROSITE" id="PS50887"/>
    </source>
</evidence>
<dbReference type="InterPro" id="IPR050469">
    <property type="entry name" value="Diguanylate_Cyclase"/>
</dbReference>
<comment type="catalytic activity">
    <reaction evidence="3">
        <text>2 GTP = 3',3'-c-di-GMP + 2 diphosphate</text>
        <dbReference type="Rhea" id="RHEA:24898"/>
        <dbReference type="ChEBI" id="CHEBI:33019"/>
        <dbReference type="ChEBI" id="CHEBI:37565"/>
        <dbReference type="ChEBI" id="CHEBI:58805"/>
        <dbReference type="EC" id="2.7.7.65"/>
    </reaction>
</comment>
<dbReference type="InterPro" id="IPR029787">
    <property type="entry name" value="Nucleotide_cyclase"/>
</dbReference>
<feature type="domain" description="GGDEF" evidence="5">
    <location>
        <begin position="804"/>
        <end position="937"/>
    </location>
</feature>
<dbReference type="Gene3D" id="3.30.70.270">
    <property type="match status" value="1"/>
</dbReference>
<dbReference type="InterPro" id="IPR015943">
    <property type="entry name" value="WD40/YVTN_repeat-like_dom_sf"/>
</dbReference>
<dbReference type="PANTHER" id="PTHR45138">
    <property type="entry name" value="REGULATORY COMPONENTS OF SENSORY TRANSDUCTION SYSTEM"/>
    <property type="match status" value="1"/>
</dbReference>
<dbReference type="STRING" id="1195246.AGRI_02865"/>
<feature type="transmembrane region" description="Helical" evidence="4">
    <location>
        <begin position="721"/>
        <end position="740"/>
    </location>
</feature>
<dbReference type="Pfam" id="PF00990">
    <property type="entry name" value="GGDEF"/>
    <property type="match status" value="1"/>
</dbReference>
<evidence type="ECO:0000313" key="6">
    <source>
        <dbReference type="EMBL" id="EIW90089.1"/>
    </source>
</evidence>
<dbReference type="PANTHER" id="PTHR45138:SF9">
    <property type="entry name" value="DIGUANYLATE CYCLASE DGCM-RELATED"/>
    <property type="match status" value="1"/>
</dbReference>
<protein>
    <recommendedName>
        <fullName evidence="2">diguanylate cyclase</fullName>
        <ecNumber evidence="2">2.7.7.65</ecNumber>
    </recommendedName>
</protein>
<name>I9P5E4_9ALTE</name>
<dbReference type="InterPro" id="IPR000160">
    <property type="entry name" value="GGDEF_dom"/>
</dbReference>
<keyword evidence="4" id="KW-1133">Transmembrane helix</keyword>
<dbReference type="Gene3D" id="2.60.40.10">
    <property type="entry name" value="Immunoglobulins"/>
    <property type="match status" value="1"/>
</dbReference>
<dbReference type="InterPro" id="IPR043128">
    <property type="entry name" value="Rev_trsase/Diguanyl_cyclase"/>
</dbReference>
<accession>I9P5E4</accession>
<dbReference type="SMART" id="SM00267">
    <property type="entry name" value="GGDEF"/>
    <property type="match status" value="1"/>
</dbReference>
<dbReference type="InterPro" id="IPR013783">
    <property type="entry name" value="Ig-like_fold"/>
</dbReference>
<organism evidence="6 7">
    <name type="scientific">Alishewanella agri BL06</name>
    <dbReference type="NCBI Taxonomy" id="1195246"/>
    <lineage>
        <taxon>Bacteria</taxon>
        <taxon>Pseudomonadati</taxon>
        <taxon>Pseudomonadota</taxon>
        <taxon>Gammaproteobacteria</taxon>
        <taxon>Alteromonadales</taxon>
        <taxon>Alteromonadaceae</taxon>
        <taxon>Alishewanella</taxon>
    </lineage>
</organism>
<dbReference type="AlphaFoldDB" id="I9P5E4"/>
<dbReference type="Gene3D" id="2.130.10.10">
    <property type="entry name" value="YVTN repeat-like/Quinoprotein amine dehydrogenase"/>
    <property type="match status" value="3"/>
</dbReference>
<keyword evidence="4" id="KW-0812">Transmembrane</keyword>
<comment type="caution">
    <text evidence="6">The sequence shown here is derived from an EMBL/GenBank/DDBJ whole genome shotgun (WGS) entry which is preliminary data.</text>
</comment>
<evidence type="ECO:0000256" key="2">
    <source>
        <dbReference type="ARBA" id="ARBA00012528"/>
    </source>
</evidence>
<dbReference type="SUPFAM" id="SSF55073">
    <property type="entry name" value="Nucleotide cyclase"/>
    <property type="match status" value="1"/>
</dbReference>
<dbReference type="Proteomes" id="UP000035062">
    <property type="component" value="Unassembled WGS sequence"/>
</dbReference>
<dbReference type="GO" id="GO:0052621">
    <property type="term" value="F:diguanylate cyclase activity"/>
    <property type="evidence" value="ECO:0007669"/>
    <property type="project" value="UniProtKB-EC"/>
</dbReference>
<dbReference type="Pfam" id="PF07495">
    <property type="entry name" value="Y_Y_Y"/>
    <property type="match status" value="1"/>
</dbReference>
<dbReference type="CDD" id="cd01949">
    <property type="entry name" value="GGDEF"/>
    <property type="match status" value="1"/>
</dbReference>
<keyword evidence="7" id="KW-1185">Reference proteome</keyword>
<dbReference type="PROSITE" id="PS50887">
    <property type="entry name" value="GGDEF"/>
    <property type="match status" value="1"/>
</dbReference>
<dbReference type="InterPro" id="IPR011123">
    <property type="entry name" value="Y_Y_Y"/>
</dbReference>
<evidence type="ECO:0000256" key="3">
    <source>
        <dbReference type="ARBA" id="ARBA00034247"/>
    </source>
</evidence>
<dbReference type="SUPFAM" id="SSF63829">
    <property type="entry name" value="Calcium-dependent phosphotriesterase"/>
    <property type="match status" value="3"/>
</dbReference>
<dbReference type="eggNOG" id="COG3706">
    <property type="taxonomic scope" value="Bacteria"/>
</dbReference>
<evidence type="ECO:0000313" key="7">
    <source>
        <dbReference type="Proteomes" id="UP000035062"/>
    </source>
</evidence>
<evidence type="ECO:0000256" key="1">
    <source>
        <dbReference type="ARBA" id="ARBA00001946"/>
    </source>
</evidence>
<reference evidence="6 7" key="1">
    <citation type="journal article" date="2012" name="J. Bacteriol.">
        <title>Genome Sequence of Pectin-Degrading Alishewanella agri, Isolated from Landfill Soil.</title>
        <authorList>
            <person name="Kim J."/>
            <person name="Jung J."/>
            <person name="Sung J.S."/>
            <person name="Chun J."/>
            <person name="Park W."/>
        </authorList>
    </citation>
    <scope>NUCLEOTIDE SEQUENCE [LARGE SCALE GENOMIC DNA]</scope>
    <source>
        <strain evidence="6 7">BL06</strain>
    </source>
</reference>
<dbReference type="NCBIfam" id="TIGR00254">
    <property type="entry name" value="GGDEF"/>
    <property type="match status" value="1"/>
</dbReference>
<dbReference type="EMBL" id="AKKU01000006">
    <property type="protein sequence ID" value="EIW90089.1"/>
    <property type="molecule type" value="Genomic_DNA"/>
</dbReference>
<dbReference type="FunFam" id="3.30.70.270:FF:000001">
    <property type="entry name" value="Diguanylate cyclase domain protein"/>
    <property type="match status" value="1"/>
</dbReference>